<reference evidence="1" key="1">
    <citation type="journal article" date="2023" name="PLoS Negl. Trop. Dis.">
        <title>A genome sequence for Biomphalaria pfeifferi, the major vector snail for the human-infecting parasite Schistosoma mansoni.</title>
        <authorList>
            <person name="Bu L."/>
            <person name="Lu L."/>
            <person name="Laidemitt M.R."/>
            <person name="Zhang S.M."/>
            <person name="Mutuku M."/>
            <person name="Mkoji G."/>
            <person name="Steinauer M."/>
            <person name="Loker E.S."/>
        </authorList>
    </citation>
    <scope>NUCLEOTIDE SEQUENCE</scope>
    <source>
        <strain evidence="1">KasaAsao</strain>
    </source>
</reference>
<evidence type="ECO:0000313" key="1">
    <source>
        <dbReference type="EMBL" id="KAK0044310.1"/>
    </source>
</evidence>
<dbReference type="EMBL" id="JASAOG010000200">
    <property type="protein sequence ID" value="KAK0044310.1"/>
    <property type="molecule type" value="Genomic_DNA"/>
</dbReference>
<evidence type="ECO:0000313" key="2">
    <source>
        <dbReference type="Proteomes" id="UP001233172"/>
    </source>
</evidence>
<dbReference type="AlphaFoldDB" id="A0AAD8B0C9"/>
<accession>A0AAD8B0C9</accession>
<dbReference type="Proteomes" id="UP001233172">
    <property type="component" value="Unassembled WGS sequence"/>
</dbReference>
<reference evidence="1" key="2">
    <citation type="submission" date="2023-04" db="EMBL/GenBank/DDBJ databases">
        <authorList>
            <person name="Bu L."/>
            <person name="Lu L."/>
            <person name="Laidemitt M.R."/>
            <person name="Zhang S.M."/>
            <person name="Mutuku M."/>
            <person name="Mkoji G."/>
            <person name="Steinauer M."/>
            <person name="Loker E.S."/>
        </authorList>
    </citation>
    <scope>NUCLEOTIDE SEQUENCE</scope>
    <source>
        <strain evidence="1">KasaAsao</strain>
        <tissue evidence="1">Whole Snail</tissue>
    </source>
</reference>
<keyword evidence="2" id="KW-1185">Reference proteome</keyword>
<proteinExistence type="predicted"/>
<comment type="caution">
    <text evidence="1">The sequence shown here is derived from an EMBL/GenBank/DDBJ whole genome shotgun (WGS) entry which is preliminary data.</text>
</comment>
<protein>
    <submittedName>
        <fullName evidence="1">Uncharacterized protein</fullName>
    </submittedName>
</protein>
<gene>
    <name evidence="1" type="ORF">Bpfe_026221</name>
</gene>
<organism evidence="1 2">
    <name type="scientific">Biomphalaria pfeifferi</name>
    <name type="common">Bloodfluke planorb</name>
    <name type="synonym">Freshwater snail</name>
    <dbReference type="NCBI Taxonomy" id="112525"/>
    <lineage>
        <taxon>Eukaryota</taxon>
        <taxon>Metazoa</taxon>
        <taxon>Spiralia</taxon>
        <taxon>Lophotrochozoa</taxon>
        <taxon>Mollusca</taxon>
        <taxon>Gastropoda</taxon>
        <taxon>Heterobranchia</taxon>
        <taxon>Euthyneura</taxon>
        <taxon>Panpulmonata</taxon>
        <taxon>Hygrophila</taxon>
        <taxon>Lymnaeoidea</taxon>
        <taxon>Planorbidae</taxon>
        <taxon>Biomphalaria</taxon>
    </lineage>
</organism>
<name>A0AAD8B0C9_BIOPF</name>
<sequence>MVLSVKSNQGQGFKQRGRVRNLSVFYIRTRNNERRDKNGAADMANVLDVLLADDKMAPRWVPCETAARQVLESSDGLVTLVWQR</sequence>